<name>A0A8K0EZN3_BRALA</name>
<dbReference type="AlphaFoldDB" id="A0A8K0EZN3"/>
<keyword evidence="2 5" id="KW-0812">Transmembrane</keyword>
<evidence type="ECO:0000256" key="1">
    <source>
        <dbReference type="ARBA" id="ARBA00004141"/>
    </source>
</evidence>
<feature type="transmembrane region" description="Helical" evidence="5">
    <location>
        <begin position="184"/>
        <end position="206"/>
    </location>
</feature>
<feature type="transmembrane region" description="Helical" evidence="5">
    <location>
        <begin position="480"/>
        <end position="499"/>
    </location>
</feature>
<evidence type="ECO:0000256" key="2">
    <source>
        <dbReference type="ARBA" id="ARBA00022692"/>
    </source>
</evidence>
<dbReference type="PROSITE" id="PS50850">
    <property type="entry name" value="MFS"/>
    <property type="match status" value="1"/>
</dbReference>
<feature type="domain" description="Major facilitator superfamily (MFS) profile" evidence="7">
    <location>
        <begin position="74"/>
        <end position="504"/>
    </location>
</feature>
<keyword evidence="9" id="KW-1185">Reference proteome</keyword>
<keyword evidence="6" id="KW-0732">Signal</keyword>
<feature type="transmembrane region" description="Helical" evidence="5">
    <location>
        <begin position="337"/>
        <end position="358"/>
    </location>
</feature>
<sequence length="542" mass="59851">MFLLCGAEIPVGFHMLLAVFLAASPAHHCTVPGLQTVKQCRPVGVALDMSIPWTENEHGDRTYSRCERYDLPEGSFNMSSAAFWQHHSPENLSVGGTIGCDRGWEYDCTTYTSTIVTEWDLVCSSNWLRQLTTALYMVGSLFGAVVFGDLADRFGRRPALLSCLLLQLVFGVATTFAPNLVLFVIFRFIVGAATAGVIIVTAVTAAEFVGPSERVKVGVLRPVFYAVGGMIMAGVAYGIRDWRKLQLALSLPNLLYIPYYWWLPESPRWLLSRDKVKAKEIILMMAKTNGVNLPSHVLEEKLAEDPVTEDVTEPEEKPRNHTILDLLRTPNMRMKTLVIFSIWFVNSCVFYGVSLNITDLSGNVHVNFLISVAVEVPAYASLLFLQERLGRKVPVLLLELLTGVGLIITAALPPGSLRVTVAMISKFCITSGAQAVIIYTVELFPTVARNIGMGSSSMVSRVGSTIAPFTWLLADVWRPAPFLLFGVMTTVAGLLCMLLPETKGEQLPQTLEDGEEFGKGAMRRTWIKTLRRLRLRKSPLSA</sequence>
<dbReference type="PANTHER" id="PTHR24064">
    <property type="entry name" value="SOLUTE CARRIER FAMILY 22 MEMBER"/>
    <property type="match status" value="1"/>
</dbReference>
<keyword evidence="4 5" id="KW-0472">Membrane</keyword>
<dbReference type="GO" id="GO:0016020">
    <property type="term" value="C:membrane"/>
    <property type="evidence" value="ECO:0007669"/>
    <property type="project" value="UniProtKB-SubCell"/>
</dbReference>
<feature type="transmembrane region" description="Helical" evidence="5">
    <location>
        <begin position="364"/>
        <end position="384"/>
    </location>
</feature>
<dbReference type="EMBL" id="OV696693">
    <property type="protein sequence ID" value="CAH1271928.1"/>
    <property type="molecule type" value="Genomic_DNA"/>
</dbReference>
<feature type="transmembrane region" description="Helical" evidence="5">
    <location>
        <begin position="159"/>
        <end position="178"/>
    </location>
</feature>
<feature type="transmembrane region" description="Helical" evidence="5">
    <location>
        <begin position="396"/>
        <end position="413"/>
    </location>
</feature>
<dbReference type="OrthoDB" id="2544694at2759"/>
<evidence type="ECO:0000256" key="6">
    <source>
        <dbReference type="SAM" id="SignalP"/>
    </source>
</evidence>
<feature type="signal peptide" evidence="6">
    <location>
        <begin position="1"/>
        <end position="28"/>
    </location>
</feature>
<dbReference type="InterPro" id="IPR005828">
    <property type="entry name" value="MFS_sugar_transport-like"/>
</dbReference>
<feature type="chain" id="PRO_5035421406" evidence="6">
    <location>
        <begin position="29"/>
        <end position="542"/>
    </location>
</feature>
<comment type="subcellular location">
    <subcellularLocation>
        <location evidence="1">Membrane</location>
        <topology evidence="1">Multi-pass membrane protein</topology>
    </subcellularLocation>
</comment>
<dbReference type="Pfam" id="PF00083">
    <property type="entry name" value="Sugar_tr"/>
    <property type="match status" value="1"/>
</dbReference>
<dbReference type="InterPro" id="IPR020846">
    <property type="entry name" value="MFS_dom"/>
</dbReference>
<evidence type="ECO:0000313" key="8">
    <source>
        <dbReference type="EMBL" id="CAH1271928.1"/>
    </source>
</evidence>
<dbReference type="SUPFAM" id="SSF103473">
    <property type="entry name" value="MFS general substrate transporter"/>
    <property type="match status" value="1"/>
</dbReference>
<reference evidence="8" key="1">
    <citation type="submission" date="2022-01" db="EMBL/GenBank/DDBJ databases">
        <authorList>
            <person name="Braso-Vives M."/>
        </authorList>
    </citation>
    <scope>NUCLEOTIDE SEQUENCE</scope>
</reference>
<evidence type="ECO:0000256" key="3">
    <source>
        <dbReference type="ARBA" id="ARBA00022989"/>
    </source>
</evidence>
<gene>
    <name evidence="8" type="primary">SLC22A3</name>
    <name evidence="8" type="ORF">BLAG_LOCUS23748</name>
</gene>
<proteinExistence type="predicted"/>
<dbReference type="InterPro" id="IPR036259">
    <property type="entry name" value="MFS_trans_sf"/>
</dbReference>
<organism evidence="8 9">
    <name type="scientific">Branchiostoma lanceolatum</name>
    <name type="common">Common lancelet</name>
    <name type="synonym">Amphioxus lanceolatum</name>
    <dbReference type="NCBI Taxonomy" id="7740"/>
    <lineage>
        <taxon>Eukaryota</taxon>
        <taxon>Metazoa</taxon>
        <taxon>Chordata</taxon>
        <taxon>Cephalochordata</taxon>
        <taxon>Leptocardii</taxon>
        <taxon>Amphioxiformes</taxon>
        <taxon>Branchiostomatidae</taxon>
        <taxon>Branchiostoma</taxon>
    </lineage>
</organism>
<dbReference type="Proteomes" id="UP000838412">
    <property type="component" value="Chromosome 8"/>
</dbReference>
<protein>
    <submittedName>
        <fullName evidence="8">SLC22A3 protein</fullName>
    </submittedName>
</protein>
<evidence type="ECO:0000313" key="9">
    <source>
        <dbReference type="Proteomes" id="UP000838412"/>
    </source>
</evidence>
<evidence type="ECO:0000259" key="7">
    <source>
        <dbReference type="PROSITE" id="PS50850"/>
    </source>
</evidence>
<evidence type="ECO:0000256" key="5">
    <source>
        <dbReference type="SAM" id="Phobius"/>
    </source>
</evidence>
<feature type="transmembrane region" description="Helical" evidence="5">
    <location>
        <begin position="218"/>
        <end position="239"/>
    </location>
</feature>
<dbReference type="CDD" id="cd17317">
    <property type="entry name" value="MFS_SLC22"/>
    <property type="match status" value="1"/>
</dbReference>
<dbReference type="Gene3D" id="1.20.1250.20">
    <property type="entry name" value="MFS general substrate transporter like domains"/>
    <property type="match status" value="1"/>
</dbReference>
<accession>A0A8K0EZN3</accession>
<evidence type="ECO:0000256" key="4">
    <source>
        <dbReference type="ARBA" id="ARBA00023136"/>
    </source>
</evidence>
<keyword evidence="3 5" id="KW-1133">Transmembrane helix</keyword>
<dbReference type="GO" id="GO:0022857">
    <property type="term" value="F:transmembrane transporter activity"/>
    <property type="evidence" value="ECO:0007669"/>
    <property type="project" value="InterPro"/>
</dbReference>